<dbReference type="AlphaFoldDB" id="A0A3N4K7P2"/>
<keyword evidence="3" id="KW-1185">Reference proteome</keyword>
<name>A0A3N4K7P2_9PEZI</name>
<dbReference type="Proteomes" id="UP000277580">
    <property type="component" value="Unassembled WGS sequence"/>
</dbReference>
<accession>A0A3N4K7P2</accession>
<evidence type="ECO:0000313" key="3">
    <source>
        <dbReference type="Proteomes" id="UP000277580"/>
    </source>
</evidence>
<reference evidence="2 3" key="1">
    <citation type="journal article" date="2018" name="Nat. Ecol. Evol.">
        <title>Pezizomycetes genomes reveal the molecular basis of ectomycorrhizal truffle lifestyle.</title>
        <authorList>
            <person name="Murat C."/>
            <person name="Payen T."/>
            <person name="Noel B."/>
            <person name="Kuo A."/>
            <person name="Morin E."/>
            <person name="Chen J."/>
            <person name="Kohler A."/>
            <person name="Krizsan K."/>
            <person name="Balestrini R."/>
            <person name="Da Silva C."/>
            <person name="Montanini B."/>
            <person name="Hainaut M."/>
            <person name="Levati E."/>
            <person name="Barry K.W."/>
            <person name="Belfiori B."/>
            <person name="Cichocki N."/>
            <person name="Clum A."/>
            <person name="Dockter R.B."/>
            <person name="Fauchery L."/>
            <person name="Guy J."/>
            <person name="Iotti M."/>
            <person name="Le Tacon F."/>
            <person name="Lindquist E.A."/>
            <person name="Lipzen A."/>
            <person name="Malagnac F."/>
            <person name="Mello A."/>
            <person name="Molinier V."/>
            <person name="Miyauchi S."/>
            <person name="Poulain J."/>
            <person name="Riccioni C."/>
            <person name="Rubini A."/>
            <person name="Sitrit Y."/>
            <person name="Splivallo R."/>
            <person name="Traeger S."/>
            <person name="Wang M."/>
            <person name="Zifcakova L."/>
            <person name="Wipf D."/>
            <person name="Zambonelli A."/>
            <person name="Paolocci F."/>
            <person name="Nowrousian M."/>
            <person name="Ottonello S."/>
            <person name="Baldrian P."/>
            <person name="Spatafora J.W."/>
            <person name="Henrissat B."/>
            <person name="Nagy L.G."/>
            <person name="Aury J.M."/>
            <person name="Wincker P."/>
            <person name="Grigoriev I.V."/>
            <person name="Bonfante P."/>
            <person name="Martin F.M."/>
        </authorList>
    </citation>
    <scope>NUCLEOTIDE SEQUENCE [LARGE SCALE GENOMIC DNA]</scope>
    <source>
        <strain evidence="2 3">CCBAS932</strain>
    </source>
</reference>
<feature type="region of interest" description="Disordered" evidence="1">
    <location>
        <begin position="1"/>
        <end position="44"/>
    </location>
</feature>
<sequence length="155" mass="17527">MSTNADAPYGYTPTGRVRKKPVKNSKAALPAPAPTPLTTPQVPTPTAKLIKCPACDKHFQHQMNPQKAVWQHLFHYTKGYFAREDHKVAYAALKEERKKGKGAKKERERANSARYRANNVRNAKWSSEMGTSKLQFERILRRAGELFGTGIDRFS</sequence>
<evidence type="ECO:0000256" key="1">
    <source>
        <dbReference type="SAM" id="MobiDB-lite"/>
    </source>
</evidence>
<organism evidence="2 3">
    <name type="scientific">Morchella conica CCBAS932</name>
    <dbReference type="NCBI Taxonomy" id="1392247"/>
    <lineage>
        <taxon>Eukaryota</taxon>
        <taxon>Fungi</taxon>
        <taxon>Dikarya</taxon>
        <taxon>Ascomycota</taxon>
        <taxon>Pezizomycotina</taxon>
        <taxon>Pezizomycetes</taxon>
        <taxon>Pezizales</taxon>
        <taxon>Morchellaceae</taxon>
        <taxon>Morchella</taxon>
    </lineage>
</organism>
<evidence type="ECO:0000313" key="2">
    <source>
        <dbReference type="EMBL" id="RPB06544.1"/>
    </source>
</evidence>
<dbReference type="InParanoid" id="A0A3N4K7P2"/>
<dbReference type="EMBL" id="ML119290">
    <property type="protein sequence ID" value="RPB06544.1"/>
    <property type="molecule type" value="Genomic_DNA"/>
</dbReference>
<protein>
    <submittedName>
        <fullName evidence="2">Uncharacterized protein</fullName>
    </submittedName>
</protein>
<proteinExistence type="predicted"/>
<gene>
    <name evidence="2" type="ORF">P167DRAFT_580380</name>
</gene>